<dbReference type="PANTHER" id="PTHR42924:SF3">
    <property type="entry name" value="POLYMERASE_HISTIDINOL PHOSPHATASE N-TERMINAL DOMAIN-CONTAINING PROTEIN"/>
    <property type="match status" value="1"/>
</dbReference>
<organism evidence="2 3">
    <name type="scientific">Hathewaya histolytica</name>
    <name type="common">Clostridium histolyticum</name>
    <dbReference type="NCBI Taxonomy" id="1498"/>
    <lineage>
        <taxon>Bacteria</taxon>
        <taxon>Bacillati</taxon>
        <taxon>Bacillota</taxon>
        <taxon>Clostridia</taxon>
        <taxon>Eubacteriales</taxon>
        <taxon>Clostridiaceae</taxon>
        <taxon>Hathewaya</taxon>
    </lineage>
</organism>
<dbReference type="GO" id="GO:0035312">
    <property type="term" value="F:5'-3' DNA exonuclease activity"/>
    <property type="evidence" value="ECO:0007669"/>
    <property type="project" value="TreeGrafter"/>
</dbReference>
<evidence type="ECO:0000259" key="1">
    <source>
        <dbReference type="SMART" id="SM00481"/>
    </source>
</evidence>
<name>A0A4U9R746_HATHI</name>
<dbReference type="KEGG" id="hhw:NCTC503_01062"/>
<gene>
    <name evidence="2" type="ORF">NCTC503_01062</name>
</gene>
<dbReference type="RefSeq" id="WP_138209760.1">
    <property type="nucleotide sequence ID" value="NZ_CBCRUQ010000004.1"/>
</dbReference>
<dbReference type="OrthoDB" id="9791620at2"/>
<dbReference type="EMBL" id="LR590481">
    <property type="protein sequence ID" value="VTQ87312.1"/>
    <property type="molecule type" value="Genomic_DNA"/>
</dbReference>
<sequence>MIRADLHMHTTASDGALEVEKLIKKAKKSRLDIISITDHDTVNSVKTALSLQSKYNIKVIPGIELTTKFNNESIHLLGYFKDDSFLDNDFLYFLEYIKQERYERGKKIVEGLKVHFNIDINFDNLIKNSKGTLARPHIAKAIQDLGYDKNFSRIFDLYLSKESPAYVPNNSVSLEKGLKILKKYNALRILAHPVLIKKTPLNSFLSLDIEGIEADYPLNKGGDLELYIDICRENNLIYTAGSDYHGIDGDKKHGDLGQCTLNSEPLDRFLQALNI</sequence>
<evidence type="ECO:0000313" key="2">
    <source>
        <dbReference type="EMBL" id="VTQ87312.1"/>
    </source>
</evidence>
<proteinExistence type="predicted"/>
<dbReference type="Proteomes" id="UP000308489">
    <property type="component" value="Chromosome 1"/>
</dbReference>
<keyword evidence="3" id="KW-1185">Reference proteome</keyword>
<dbReference type="InterPro" id="IPR003141">
    <property type="entry name" value="Pol/His_phosphatase_N"/>
</dbReference>
<protein>
    <submittedName>
        <fullName evidence="2">Putative metal-dependent phosphoesterase, PHP family</fullName>
    </submittedName>
</protein>
<dbReference type="GO" id="GO:0004534">
    <property type="term" value="F:5'-3' RNA exonuclease activity"/>
    <property type="evidence" value="ECO:0007669"/>
    <property type="project" value="TreeGrafter"/>
</dbReference>
<dbReference type="AlphaFoldDB" id="A0A4U9R746"/>
<evidence type="ECO:0000313" key="3">
    <source>
        <dbReference type="Proteomes" id="UP000308489"/>
    </source>
</evidence>
<dbReference type="Gene3D" id="1.10.150.650">
    <property type="match status" value="1"/>
</dbReference>
<reference evidence="2 3" key="1">
    <citation type="submission" date="2019-05" db="EMBL/GenBank/DDBJ databases">
        <authorList>
            <consortium name="Pathogen Informatics"/>
        </authorList>
    </citation>
    <scope>NUCLEOTIDE SEQUENCE [LARGE SCALE GENOMIC DNA]</scope>
    <source>
        <strain evidence="2 3">NCTC503</strain>
    </source>
</reference>
<dbReference type="InterPro" id="IPR004013">
    <property type="entry name" value="PHP_dom"/>
</dbReference>
<dbReference type="Pfam" id="PF02811">
    <property type="entry name" value="PHP"/>
    <property type="match status" value="1"/>
</dbReference>
<feature type="domain" description="Polymerase/histidinol phosphatase N-terminal" evidence="1">
    <location>
        <begin position="4"/>
        <end position="69"/>
    </location>
</feature>
<dbReference type="Gene3D" id="3.20.20.140">
    <property type="entry name" value="Metal-dependent hydrolases"/>
    <property type="match status" value="1"/>
</dbReference>
<accession>A0A4U9R746</accession>
<dbReference type="SUPFAM" id="SSF89550">
    <property type="entry name" value="PHP domain-like"/>
    <property type="match status" value="1"/>
</dbReference>
<dbReference type="InterPro" id="IPR052018">
    <property type="entry name" value="PHP_domain"/>
</dbReference>
<dbReference type="PANTHER" id="PTHR42924">
    <property type="entry name" value="EXONUCLEASE"/>
    <property type="match status" value="1"/>
</dbReference>
<dbReference type="InterPro" id="IPR016195">
    <property type="entry name" value="Pol/histidinol_Pase-like"/>
</dbReference>
<dbReference type="SMART" id="SM00481">
    <property type="entry name" value="POLIIIAc"/>
    <property type="match status" value="1"/>
</dbReference>
<dbReference type="CDD" id="cd07438">
    <property type="entry name" value="PHP_HisPPase_AMP"/>
    <property type="match status" value="1"/>
</dbReference>